<feature type="compositionally biased region" description="Basic residues" evidence="1">
    <location>
        <begin position="28"/>
        <end position="42"/>
    </location>
</feature>
<reference evidence="3 4" key="1">
    <citation type="submission" date="2018-02" db="EMBL/GenBank/DDBJ databases">
        <title>The genomes of Aspergillus section Nigri reveals drivers in fungal speciation.</title>
        <authorList>
            <consortium name="DOE Joint Genome Institute"/>
            <person name="Vesth T.C."/>
            <person name="Nybo J."/>
            <person name="Theobald S."/>
            <person name="Brandl J."/>
            <person name="Frisvad J.C."/>
            <person name="Nielsen K.F."/>
            <person name="Lyhne E.K."/>
            <person name="Kogle M.E."/>
            <person name="Kuo A."/>
            <person name="Riley R."/>
            <person name="Clum A."/>
            <person name="Nolan M."/>
            <person name="Lipzen A."/>
            <person name="Salamov A."/>
            <person name="Henrissat B."/>
            <person name="Wiebenga A."/>
            <person name="De vries R.P."/>
            <person name="Grigoriev I.V."/>
            <person name="Mortensen U.H."/>
            <person name="Andersen M.R."/>
            <person name="Baker S.E."/>
        </authorList>
    </citation>
    <scope>NUCLEOTIDE SEQUENCE [LARGE SCALE GENOMIC DNA]</scope>
    <source>
        <strain evidence="3 4">CBS 121057</strain>
    </source>
</reference>
<feature type="transmembrane region" description="Helical" evidence="2">
    <location>
        <begin position="148"/>
        <end position="171"/>
    </location>
</feature>
<dbReference type="VEuPathDB" id="FungiDB:BO78DRAFT_212905"/>
<keyword evidence="2" id="KW-0812">Transmembrane</keyword>
<evidence type="ECO:0000313" key="4">
    <source>
        <dbReference type="Proteomes" id="UP000248423"/>
    </source>
</evidence>
<dbReference type="OrthoDB" id="10555062at2759"/>
<keyword evidence="4" id="KW-1185">Reference proteome</keyword>
<organism evidence="3 4">
    <name type="scientific">Aspergillus sclerotiicarbonarius (strain CBS 121057 / IBT 28362)</name>
    <dbReference type="NCBI Taxonomy" id="1448318"/>
    <lineage>
        <taxon>Eukaryota</taxon>
        <taxon>Fungi</taxon>
        <taxon>Dikarya</taxon>
        <taxon>Ascomycota</taxon>
        <taxon>Pezizomycotina</taxon>
        <taxon>Eurotiomycetes</taxon>
        <taxon>Eurotiomycetidae</taxon>
        <taxon>Eurotiales</taxon>
        <taxon>Aspergillaceae</taxon>
        <taxon>Aspergillus</taxon>
        <taxon>Aspergillus subgen. Circumdati</taxon>
    </lineage>
</organism>
<dbReference type="AlphaFoldDB" id="A0A319DYS9"/>
<keyword evidence="2" id="KW-0472">Membrane</keyword>
<name>A0A319DYS9_ASPSB</name>
<keyword evidence="2" id="KW-1133">Transmembrane helix</keyword>
<proteinExistence type="predicted"/>
<sequence length="172" mass="18883">MARLRPQCLPRRLTWDHAVKISVQGHPLGRRRATRRVGHPVIRRLSGSSPQTPSRRKRAGTEGESLAWAGRPDARGPRNAAAGLPVLPYGPSLSPAPIGPARDPGPPRDHLISLSGKSRQPFASGNDTSRRADVVSGRRSCGLPWFDFSFPFLSFFFFFSLPRISVVLLFAP</sequence>
<dbReference type="Proteomes" id="UP000248423">
    <property type="component" value="Unassembled WGS sequence"/>
</dbReference>
<evidence type="ECO:0000256" key="2">
    <source>
        <dbReference type="SAM" id="Phobius"/>
    </source>
</evidence>
<protein>
    <submittedName>
        <fullName evidence="3">Uncharacterized protein</fullName>
    </submittedName>
</protein>
<dbReference type="EMBL" id="KZ826388">
    <property type="protein sequence ID" value="PYI02877.1"/>
    <property type="molecule type" value="Genomic_DNA"/>
</dbReference>
<evidence type="ECO:0000256" key="1">
    <source>
        <dbReference type="SAM" id="MobiDB-lite"/>
    </source>
</evidence>
<feature type="compositionally biased region" description="Polar residues" evidence="1">
    <location>
        <begin position="115"/>
        <end position="127"/>
    </location>
</feature>
<gene>
    <name evidence="3" type="ORF">BO78DRAFT_212905</name>
</gene>
<feature type="region of interest" description="Disordered" evidence="1">
    <location>
        <begin position="26"/>
        <end position="130"/>
    </location>
</feature>
<accession>A0A319DYS9</accession>
<evidence type="ECO:0000313" key="3">
    <source>
        <dbReference type="EMBL" id="PYI02877.1"/>
    </source>
</evidence>